<dbReference type="NCBIfam" id="TIGR02385">
    <property type="entry name" value="RelE_StbE"/>
    <property type="match status" value="1"/>
</dbReference>
<dbReference type="Proteomes" id="UP000317557">
    <property type="component" value="Unassembled WGS sequence"/>
</dbReference>
<evidence type="ECO:0000313" key="4">
    <source>
        <dbReference type="Proteomes" id="UP000317557"/>
    </source>
</evidence>
<dbReference type="Gene3D" id="3.30.2310.20">
    <property type="entry name" value="RelE-like"/>
    <property type="match status" value="1"/>
</dbReference>
<dbReference type="Pfam" id="PF05016">
    <property type="entry name" value="ParE_toxin"/>
    <property type="match status" value="1"/>
</dbReference>
<dbReference type="RefSeq" id="WP_142454944.1">
    <property type="nucleotide sequence ID" value="NZ_FXTP01000010.1"/>
</dbReference>
<dbReference type="OrthoDB" id="5574284at2"/>
<evidence type="ECO:0000256" key="1">
    <source>
        <dbReference type="ARBA" id="ARBA00006226"/>
    </source>
</evidence>
<keyword evidence="4" id="KW-1185">Reference proteome</keyword>
<sequence>MHTIIWNPQAQENLRSIKSYYLDAGIDEETIDNFLLGIFEATEKLIKHPSSGRIVPEINDPNFREIIWNNTWRIIYMPPNNDDDVVEIMNVLHTAQNFGS</sequence>
<evidence type="ECO:0000256" key="2">
    <source>
        <dbReference type="ARBA" id="ARBA00022649"/>
    </source>
</evidence>
<protein>
    <submittedName>
        <fullName evidence="3">Addiction module toxin, RelE/StbE family</fullName>
    </submittedName>
</protein>
<gene>
    <name evidence="3" type="ORF">SAMN06265219_110129</name>
</gene>
<dbReference type="InterPro" id="IPR035093">
    <property type="entry name" value="RelE/ParE_toxin_dom_sf"/>
</dbReference>
<dbReference type="InterPro" id="IPR007712">
    <property type="entry name" value="RelE/ParE_toxin"/>
</dbReference>
<reference evidence="3 4" key="1">
    <citation type="submission" date="2017-05" db="EMBL/GenBank/DDBJ databases">
        <authorList>
            <person name="Varghese N."/>
            <person name="Submissions S."/>
        </authorList>
    </citation>
    <scope>NUCLEOTIDE SEQUENCE [LARGE SCALE GENOMIC DNA]</scope>
    <source>
        <strain evidence="3 4">DSM 21985</strain>
    </source>
</reference>
<organism evidence="3 4">
    <name type="scientific">Gracilimonas mengyeensis</name>
    <dbReference type="NCBI Taxonomy" id="1302730"/>
    <lineage>
        <taxon>Bacteria</taxon>
        <taxon>Pseudomonadati</taxon>
        <taxon>Balneolota</taxon>
        <taxon>Balneolia</taxon>
        <taxon>Balneolales</taxon>
        <taxon>Balneolaceae</taxon>
        <taxon>Gracilimonas</taxon>
    </lineage>
</organism>
<comment type="similarity">
    <text evidence="1">Belongs to the RelE toxin family.</text>
</comment>
<name>A0A521E3T4_9BACT</name>
<dbReference type="AlphaFoldDB" id="A0A521E3T4"/>
<dbReference type="EMBL" id="FXTP01000010">
    <property type="protein sequence ID" value="SMO78597.1"/>
    <property type="molecule type" value="Genomic_DNA"/>
</dbReference>
<proteinExistence type="inferred from homology"/>
<keyword evidence="2" id="KW-1277">Toxin-antitoxin system</keyword>
<accession>A0A521E3T4</accession>
<dbReference type="InterPro" id="IPR051803">
    <property type="entry name" value="TA_system_RelE-like_toxin"/>
</dbReference>
<dbReference type="PANTHER" id="PTHR33755">
    <property type="entry name" value="TOXIN PARE1-RELATED"/>
    <property type="match status" value="1"/>
</dbReference>
<evidence type="ECO:0000313" key="3">
    <source>
        <dbReference type="EMBL" id="SMO78597.1"/>
    </source>
</evidence>